<comment type="caution">
    <text evidence="1">The sequence shown here is derived from an EMBL/GenBank/DDBJ whole genome shotgun (WGS) entry which is preliminary data.</text>
</comment>
<reference evidence="1 2" key="1">
    <citation type="journal article" date="2014" name="Agronomy (Basel)">
        <title>A Draft Genome Sequence for Ensete ventricosum, the Drought-Tolerant Tree Against Hunger.</title>
        <authorList>
            <person name="Harrison J."/>
            <person name="Moore K.A."/>
            <person name="Paszkiewicz K."/>
            <person name="Jones T."/>
            <person name="Grant M."/>
            <person name="Ambacheew D."/>
            <person name="Muzemil S."/>
            <person name="Studholme D.J."/>
        </authorList>
    </citation>
    <scope>NUCLEOTIDE SEQUENCE [LARGE SCALE GENOMIC DNA]</scope>
</reference>
<evidence type="ECO:0000313" key="1">
    <source>
        <dbReference type="EMBL" id="RRT37985.1"/>
    </source>
</evidence>
<gene>
    <name evidence="1" type="ORF">B296_00054835</name>
</gene>
<dbReference type="AlphaFoldDB" id="A0A426XEU7"/>
<protein>
    <submittedName>
        <fullName evidence="1">Uncharacterized protein</fullName>
    </submittedName>
</protein>
<proteinExistence type="predicted"/>
<accession>A0A426XEU7</accession>
<dbReference type="Proteomes" id="UP000287651">
    <property type="component" value="Unassembled WGS sequence"/>
</dbReference>
<organism evidence="1 2">
    <name type="scientific">Ensete ventricosum</name>
    <name type="common">Abyssinian banana</name>
    <name type="synonym">Musa ensete</name>
    <dbReference type="NCBI Taxonomy" id="4639"/>
    <lineage>
        <taxon>Eukaryota</taxon>
        <taxon>Viridiplantae</taxon>
        <taxon>Streptophyta</taxon>
        <taxon>Embryophyta</taxon>
        <taxon>Tracheophyta</taxon>
        <taxon>Spermatophyta</taxon>
        <taxon>Magnoliopsida</taxon>
        <taxon>Liliopsida</taxon>
        <taxon>Zingiberales</taxon>
        <taxon>Musaceae</taxon>
        <taxon>Ensete</taxon>
    </lineage>
</organism>
<dbReference type="EMBL" id="AMZH03021657">
    <property type="protein sequence ID" value="RRT37985.1"/>
    <property type="molecule type" value="Genomic_DNA"/>
</dbReference>
<sequence length="108" mass="11571">MIVRRGHPRQRTASTAIFLHHCPAASATQPRRRRPLLQTATGKHASSGQCLVVLLPAAEAAVPCYSFRCPLLPLLPRSCGPILPVDSASVISHRRQSLAAHSSSSMAD</sequence>
<evidence type="ECO:0000313" key="2">
    <source>
        <dbReference type="Proteomes" id="UP000287651"/>
    </source>
</evidence>
<name>A0A426XEU7_ENSVE</name>